<dbReference type="Proteomes" id="UP000652761">
    <property type="component" value="Unassembled WGS sequence"/>
</dbReference>
<evidence type="ECO:0000313" key="1">
    <source>
        <dbReference type="EMBL" id="MQL86393.1"/>
    </source>
</evidence>
<protein>
    <submittedName>
        <fullName evidence="1">Uncharacterized protein</fullName>
    </submittedName>
</protein>
<name>A0A843V0K4_COLES</name>
<gene>
    <name evidence="1" type="ORF">Taro_018922</name>
</gene>
<accession>A0A843V0K4</accession>
<evidence type="ECO:0000313" key="2">
    <source>
        <dbReference type="Proteomes" id="UP000652761"/>
    </source>
</evidence>
<comment type="caution">
    <text evidence="1">The sequence shown here is derived from an EMBL/GenBank/DDBJ whole genome shotgun (WGS) entry which is preliminary data.</text>
</comment>
<sequence>MVEDKARGTPDQLTSGSALPWLVSLSRTCLHVDADRSESWWSIRTQCRMSRLQSSTRRWMLSLSRLTSRVFYCSKEHRSNSGTHPCPA</sequence>
<organism evidence="1 2">
    <name type="scientific">Colocasia esculenta</name>
    <name type="common">Wild taro</name>
    <name type="synonym">Arum esculentum</name>
    <dbReference type="NCBI Taxonomy" id="4460"/>
    <lineage>
        <taxon>Eukaryota</taxon>
        <taxon>Viridiplantae</taxon>
        <taxon>Streptophyta</taxon>
        <taxon>Embryophyta</taxon>
        <taxon>Tracheophyta</taxon>
        <taxon>Spermatophyta</taxon>
        <taxon>Magnoliopsida</taxon>
        <taxon>Liliopsida</taxon>
        <taxon>Araceae</taxon>
        <taxon>Aroideae</taxon>
        <taxon>Colocasieae</taxon>
        <taxon>Colocasia</taxon>
    </lineage>
</organism>
<dbReference type="AlphaFoldDB" id="A0A843V0K4"/>
<dbReference type="EMBL" id="NMUH01000897">
    <property type="protein sequence ID" value="MQL86393.1"/>
    <property type="molecule type" value="Genomic_DNA"/>
</dbReference>
<proteinExistence type="predicted"/>
<keyword evidence="2" id="KW-1185">Reference proteome</keyword>
<reference evidence="1" key="1">
    <citation type="submission" date="2017-07" db="EMBL/GenBank/DDBJ databases">
        <title>Taro Niue Genome Assembly and Annotation.</title>
        <authorList>
            <person name="Atibalentja N."/>
            <person name="Keating K."/>
            <person name="Fields C.J."/>
        </authorList>
    </citation>
    <scope>NUCLEOTIDE SEQUENCE</scope>
    <source>
        <strain evidence="1">Niue_2</strain>
        <tissue evidence="1">Leaf</tissue>
    </source>
</reference>